<protein>
    <recommendedName>
        <fullName evidence="1">Small-conductance mechanosensitive channel</fullName>
    </recommendedName>
</protein>
<feature type="transmembrane region" description="Helical" evidence="1">
    <location>
        <begin position="362"/>
        <end position="384"/>
    </location>
</feature>
<feature type="transmembrane region" description="Helical" evidence="1">
    <location>
        <begin position="209"/>
        <end position="229"/>
    </location>
</feature>
<keyword evidence="1" id="KW-0407">Ion channel</keyword>
<dbReference type="Proteomes" id="UP000256310">
    <property type="component" value="Unassembled WGS sequence"/>
</dbReference>
<dbReference type="RefSeq" id="WP_116234602.1">
    <property type="nucleotide sequence ID" value="NZ_QRDP01000004.1"/>
</dbReference>
<feature type="transmembrane region" description="Helical" evidence="1">
    <location>
        <begin position="12"/>
        <end position="35"/>
    </location>
</feature>
<keyword evidence="1" id="KW-0997">Cell inner membrane</keyword>
<reference evidence="2 3" key="1">
    <citation type="submission" date="2018-07" db="EMBL/GenBank/DDBJ databases">
        <title>Genomic Encyclopedia of Type Strains, Phase IV (KMG-IV): sequencing the most valuable type-strain genomes for metagenomic binning, comparative biology and taxonomic classification.</title>
        <authorList>
            <person name="Goeker M."/>
        </authorList>
    </citation>
    <scope>NUCLEOTIDE SEQUENCE [LARGE SCALE GENOMIC DNA]</scope>
    <source>
        <strain evidence="2 3">DSM 26725</strain>
    </source>
</reference>
<gene>
    <name evidence="2" type="ORF">DFR46_0012</name>
</gene>
<keyword evidence="1" id="KW-0472">Membrane</keyword>
<dbReference type="InterPro" id="IPR008910">
    <property type="entry name" value="MSC_TM_helix"/>
</dbReference>
<comment type="similarity">
    <text evidence="1">Belongs to the MscS (TC 1.A.23) family.</text>
</comment>
<dbReference type="PANTHER" id="PTHR30221">
    <property type="entry name" value="SMALL-CONDUCTANCE MECHANOSENSITIVE CHANNEL"/>
    <property type="match status" value="1"/>
</dbReference>
<evidence type="ECO:0000313" key="3">
    <source>
        <dbReference type="Proteomes" id="UP000256310"/>
    </source>
</evidence>
<evidence type="ECO:0000313" key="2">
    <source>
        <dbReference type="EMBL" id="RED15028.1"/>
    </source>
</evidence>
<dbReference type="PANTHER" id="PTHR30221:SF1">
    <property type="entry name" value="SMALL-CONDUCTANCE MECHANOSENSITIVE CHANNEL"/>
    <property type="match status" value="1"/>
</dbReference>
<sequence>MEFDLNRDIDWALIWEWSLKIGAALLILLITHFIAKAVKWAIARMVDKIPALQKHSSAEPGETVGSQIGSLAYWIVWLVGLVVALQPLELSGVLDPVRELTTDIFGFLPNLIGAGLIMFGGVIVATIVRRIVETSLKAINADAWFARAGAGEITGGDDVAAGSGTSTSLSGAIGVIVFVLIIIPIATGALQTLQLTSISEPLVAILNDVAFFIPRMIAAALILGTAYFIGRWVKGWIEQVLGALGVDAAASGSGLVPESVHASKVIGTIALTAIMLVSAVAAIEVLEIQSVQAMVTEVVALGSRVIFGLVIIAVGILLARVLSNLMASSTGESGLLQTILKWLIIALFAAMGLKFMQIADEIVVIAFAAILGSAAVAAAIAFGLGGRPTAHKLLERWTEGKANRTNPGDKTPPGI</sequence>
<keyword evidence="1" id="KW-0406">Ion transport</keyword>
<dbReference type="InterPro" id="IPR045275">
    <property type="entry name" value="MscS_archaea/bacteria_type"/>
</dbReference>
<organism evidence="2 3">
    <name type="scientific">Parasphingopyxis lamellibrachiae</name>
    <dbReference type="NCBI Taxonomy" id="680125"/>
    <lineage>
        <taxon>Bacteria</taxon>
        <taxon>Pseudomonadati</taxon>
        <taxon>Pseudomonadota</taxon>
        <taxon>Alphaproteobacteria</taxon>
        <taxon>Sphingomonadales</taxon>
        <taxon>Sphingomonadaceae</taxon>
        <taxon>Parasphingopyxis</taxon>
    </lineage>
</organism>
<accession>A0A3D9FBG6</accession>
<keyword evidence="1 2" id="KW-0812">Transmembrane</keyword>
<dbReference type="EMBL" id="QRDP01000004">
    <property type="protein sequence ID" value="RED15028.1"/>
    <property type="molecule type" value="Genomic_DNA"/>
</dbReference>
<dbReference type="AlphaFoldDB" id="A0A3D9FBG6"/>
<feature type="transmembrane region" description="Helical" evidence="1">
    <location>
        <begin position="71"/>
        <end position="88"/>
    </location>
</feature>
<keyword evidence="1" id="KW-1003">Cell membrane</keyword>
<keyword evidence="1" id="KW-1133">Transmembrane helix</keyword>
<name>A0A3D9FBG6_9SPHN</name>
<dbReference type="OrthoDB" id="7616157at2"/>
<feature type="transmembrane region" description="Helical" evidence="1">
    <location>
        <begin position="265"/>
        <end position="286"/>
    </location>
</feature>
<comment type="subcellular location">
    <subcellularLocation>
        <location evidence="1">Cell inner membrane</location>
        <topology evidence="1">Multi-pass membrane protein</topology>
    </subcellularLocation>
</comment>
<keyword evidence="3" id="KW-1185">Reference proteome</keyword>
<dbReference type="NCBIfam" id="NF033912">
    <property type="entry name" value="msc"/>
    <property type="match status" value="1"/>
</dbReference>
<feature type="transmembrane region" description="Helical" evidence="1">
    <location>
        <begin position="339"/>
        <end position="356"/>
    </location>
</feature>
<evidence type="ECO:0000256" key="1">
    <source>
        <dbReference type="RuleBase" id="RU369025"/>
    </source>
</evidence>
<feature type="transmembrane region" description="Helical" evidence="1">
    <location>
        <begin position="108"/>
        <end position="128"/>
    </location>
</feature>
<comment type="subunit">
    <text evidence="1">Homoheptamer.</text>
</comment>
<dbReference type="GO" id="GO:0008381">
    <property type="term" value="F:mechanosensitive monoatomic ion channel activity"/>
    <property type="evidence" value="ECO:0007669"/>
    <property type="project" value="InterPro"/>
</dbReference>
<feature type="transmembrane region" description="Helical" evidence="1">
    <location>
        <begin position="169"/>
        <end position="189"/>
    </location>
</feature>
<comment type="caution">
    <text evidence="1">Lacks conserved residue(s) required for the propagation of feature annotation.</text>
</comment>
<dbReference type="GO" id="GO:0005886">
    <property type="term" value="C:plasma membrane"/>
    <property type="evidence" value="ECO:0007669"/>
    <property type="project" value="UniProtKB-SubCell"/>
</dbReference>
<keyword evidence="1" id="KW-0813">Transport</keyword>
<feature type="transmembrane region" description="Helical" evidence="1">
    <location>
        <begin position="306"/>
        <end position="327"/>
    </location>
</feature>
<proteinExistence type="inferred from homology"/>
<comment type="caution">
    <text evidence="2">The sequence shown here is derived from an EMBL/GenBank/DDBJ whole genome shotgun (WGS) entry which is preliminary data.</text>
</comment>
<comment type="function">
    <text evidence="1">Mechanosensitive channel that participates in the regulation of osmotic pressure changes within the cell, opening in response to stretch forces in the membrane lipid bilayer, without the need for other proteins. Contributes to normal resistance to hypoosmotic shock. Forms an ion channel of 1.0 nanosiemens conductance with a slight preference for anions.</text>
</comment>
<dbReference type="Pfam" id="PF05552">
    <property type="entry name" value="MS_channel_1st_1"/>
    <property type="match status" value="2"/>
</dbReference>